<dbReference type="AlphaFoldDB" id="A0A5C4WRZ1"/>
<keyword evidence="2" id="KW-0560">Oxidoreductase</keyword>
<dbReference type="Pfam" id="PF01315">
    <property type="entry name" value="Ald_Xan_dh_C"/>
    <property type="match status" value="1"/>
</dbReference>
<sequence>MDRIDARAKVTGAARYSADHKLPGMVHGHLVTSTIARGRVVSMDLDAARAAGGVVEIYTPDHRPAFQGALTGLAAVFAETRPPLADREVHYHGQIVALVLAETVEQARDAAALIRVTYEAQPPNSSFEDAKEHAVSPPSVPGLPLGVPIKEPENVDIKAALAASEVTIERTYEIPPRHHSMMEPHAAVAVWQDGRLTIYSGTQGPAAHAMELSGVLGVEQADVHVISPYVGGGFGGKAFTWAPAMLAAAAARELGRPVKVVTGREQLFTVTGHRAASSQTFALGARRDGRLNAIEHATISQSLGEDPGYRTTPKYYAAPNVHISMKITPGLDLPTATIMRAPGDESGSFALECVMDELAEELGMDPIELRMRNYLESTLKGKLPYSSKHLDECYRVGAERFGWSRRGERPGAVTDGEWQVGMGMATAVLDAGRAPTTVRVAFRPNGTATVGNATSDAGTGMWTVMAMTGARALGLPADRIRPALGDSALPFAGSSDIYGAVGSAATATVTPAILTAAREAIAKLAEHAATAEGSPLRGADDVRYAEGRLTGGGKAVTFGELLTLTGTAEVGAQGTSADLDTTHAYASYAAHFCEVRVNRWTGEPLLSRFTTVVDAGAILNAKTARGQITGGVLFGLAAAMCEEGRVEGATGRISNANLADYLLPVNADTVEFDVHFLDHPDTRLSPTGARGIGELGTVGAAAAFANAVHNATGRRVRTLPITPDKLLA</sequence>
<dbReference type="GO" id="GO:0016491">
    <property type="term" value="F:oxidoreductase activity"/>
    <property type="evidence" value="ECO:0007669"/>
    <property type="project" value="UniProtKB-KW"/>
</dbReference>
<reference evidence="4 5" key="1">
    <citation type="submission" date="2019-10" db="EMBL/GenBank/DDBJ databases">
        <title>Nonomuraea sp. nov., isolated from Phyllanthus amarus.</title>
        <authorList>
            <person name="Klykleung N."/>
            <person name="Tanasupawat S."/>
        </authorList>
    </citation>
    <scope>NUCLEOTIDE SEQUENCE [LARGE SCALE GENOMIC DNA]</scope>
    <source>
        <strain evidence="4 5">PA1-10</strain>
    </source>
</reference>
<dbReference type="InterPro" id="IPR037165">
    <property type="entry name" value="AldOxase/xan_DH_Mopterin-bd_sf"/>
</dbReference>
<dbReference type="InterPro" id="IPR036856">
    <property type="entry name" value="Ald_Oxase/Xan_DH_a/b_sf"/>
</dbReference>
<name>A0A5C4WRZ1_9ACTN</name>
<keyword evidence="5" id="KW-1185">Reference proteome</keyword>
<dbReference type="InterPro" id="IPR046867">
    <property type="entry name" value="AldOxase/xan_DH_MoCoBD2"/>
</dbReference>
<dbReference type="Pfam" id="PF02738">
    <property type="entry name" value="MoCoBD_1"/>
    <property type="match status" value="1"/>
</dbReference>
<dbReference type="InterPro" id="IPR000674">
    <property type="entry name" value="Ald_Oxase/Xan_DH_a/b"/>
</dbReference>
<evidence type="ECO:0000259" key="3">
    <source>
        <dbReference type="SMART" id="SM01008"/>
    </source>
</evidence>
<dbReference type="PANTHER" id="PTHR11908:SF132">
    <property type="entry name" value="ALDEHYDE OXIDASE 1-RELATED"/>
    <property type="match status" value="1"/>
</dbReference>
<accession>A0A5C4WRZ1</accession>
<evidence type="ECO:0000313" key="5">
    <source>
        <dbReference type="Proteomes" id="UP000312512"/>
    </source>
</evidence>
<comment type="caution">
    <text evidence="4">The sequence shown here is derived from an EMBL/GenBank/DDBJ whole genome shotgun (WGS) entry which is preliminary data.</text>
</comment>
<dbReference type="SUPFAM" id="SSF56003">
    <property type="entry name" value="Molybdenum cofactor-binding domain"/>
    <property type="match status" value="1"/>
</dbReference>
<feature type="domain" description="Aldehyde oxidase/xanthine dehydrogenase a/b hammerhead" evidence="3">
    <location>
        <begin position="11"/>
        <end position="122"/>
    </location>
</feature>
<dbReference type="EMBL" id="VDLX02000003">
    <property type="protein sequence ID" value="KAB8196127.1"/>
    <property type="molecule type" value="Genomic_DNA"/>
</dbReference>
<dbReference type="SUPFAM" id="SSF54665">
    <property type="entry name" value="CO dehydrogenase molybdoprotein N-domain-like"/>
    <property type="match status" value="1"/>
</dbReference>
<proteinExistence type="predicted"/>
<organism evidence="4 5">
    <name type="scientific">Nonomuraea phyllanthi</name>
    <dbReference type="NCBI Taxonomy" id="2219224"/>
    <lineage>
        <taxon>Bacteria</taxon>
        <taxon>Bacillati</taxon>
        <taxon>Actinomycetota</taxon>
        <taxon>Actinomycetes</taxon>
        <taxon>Streptosporangiales</taxon>
        <taxon>Streptosporangiaceae</taxon>
        <taxon>Nonomuraea</taxon>
    </lineage>
</organism>
<evidence type="ECO:0000256" key="1">
    <source>
        <dbReference type="ARBA" id="ARBA00022505"/>
    </source>
</evidence>
<evidence type="ECO:0000256" key="2">
    <source>
        <dbReference type="ARBA" id="ARBA00023002"/>
    </source>
</evidence>
<evidence type="ECO:0000313" key="4">
    <source>
        <dbReference type="EMBL" id="KAB8196127.1"/>
    </source>
</evidence>
<dbReference type="SMART" id="SM01008">
    <property type="entry name" value="Ald_Xan_dh_C"/>
    <property type="match status" value="1"/>
</dbReference>
<dbReference type="Pfam" id="PF20256">
    <property type="entry name" value="MoCoBD_2"/>
    <property type="match status" value="1"/>
</dbReference>
<protein>
    <submittedName>
        <fullName evidence="4">Molybdopterin-dependent oxidoreductase</fullName>
    </submittedName>
</protein>
<dbReference type="InterPro" id="IPR008274">
    <property type="entry name" value="AldOxase/xan_DH_MoCoBD1"/>
</dbReference>
<keyword evidence="1" id="KW-0500">Molybdenum</keyword>
<dbReference type="OrthoDB" id="9758509at2"/>
<dbReference type="Gene3D" id="3.30.365.10">
    <property type="entry name" value="Aldehyde oxidase/xanthine dehydrogenase, molybdopterin binding domain"/>
    <property type="match status" value="4"/>
</dbReference>
<gene>
    <name evidence="4" type="ORF">FH608_010740</name>
</gene>
<dbReference type="InterPro" id="IPR016208">
    <property type="entry name" value="Ald_Oxase/xanthine_DH-like"/>
</dbReference>
<dbReference type="Proteomes" id="UP000312512">
    <property type="component" value="Unassembled WGS sequence"/>
</dbReference>
<dbReference type="PANTHER" id="PTHR11908">
    <property type="entry name" value="XANTHINE DEHYDROGENASE"/>
    <property type="match status" value="1"/>
</dbReference>
<dbReference type="GO" id="GO:0005506">
    <property type="term" value="F:iron ion binding"/>
    <property type="evidence" value="ECO:0007669"/>
    <property type="project" value="InterPro"/>
</dbReference>
<dbReference type="Gene3D" id="3.90.1170.50">
    <property type="entry name" value="Aldehyde oxidase/xanthine dehydrogenase, a/b hammerhead"/>
    <property type="match status" value="1"/>
</dbReference>